<dbReference type="SUPFAM" id="SSF55073">
    <property type="entry name" value="Nucleotide cyclase"/>
    <property type="match status" value="1"/>
</dbReference>
<dbReference type="Gene3D" id="6.10.340.10">
    <property type="match status" value="1"/>
</dbReference>
<dbReference type="InterPro" id="IPR000160">
    <property type="entry name" value="GGDEF_dom"/>
</dbReference>
<comment type="catalytic activity">
    <reaction evidence="2">
        <text>2 GTP = 3',3'-c-di-GMP + 2 diphosphate</text>
        <dbReference type="Rhea" id="RHEA:24898"/>
        <dbReference type="ChEBI" id="CHEBI:33019"/>
        <dbReference type="ChEBI" id="CHEBI:37565"/>
        <dbReference type="ChEBI" id="CHEBI:58805"/>
        <dbReference type="EC" id="2.7.7.65"/>
    </reaction>
</comment>
<dbReference type="EC" id="2.7.7.65" evidence="1"/>
<dbReference type="CDD" id="cd01949">
    <property type="entry name" value="GGDEF"/>
    <property type="match status" value="1"/>
</dbReference>
<keyword evidence="3" id="KW-1133">Transmembrane helix</keyword>
<dbReference type="PROSITE" id="PS50887">
    <property type="entry name" value="GGDEF"/>
    <property type="match status" value="1"/>
</dbReference>
<keyword evidence="6" id="KW-0808">Transferase</keyword>
<dbReference type="FunFam" id="3.30.70.270:FF:000001">
    <property type="entry name" value="Diguanylate cyclase domain protein"/>
    <property type="match status" value="1"/>
</dbReference>
<accession>A0A0M6YAN1</accession>
<feature type="transmembrane region" description="Helical" evidence="3">
    <location>
        <begin position="301"/>
        <end position="319"/>
    </location>
</feature>
<dbReference type="CDD" id="cd12914">
    <property type="entry name" value="PDC1_DGC_like"/>
    <property type="match status" value="1"/>
</dbReference>
<dbReference type="OrthoDB" id="9812260at2"/>
<evidence type="ECO:0000256" key="3">
    <source>
        <dbReference type="SAM" id="Phobius"/>
    </source>
</evidence>
<dbReference type="EMBL" id="CXST01000003">
    <property type="protein sequence ID" value="CTQ46071.1"/>
    <property type="molecule type" value="Genomic_DNA"/>
</dbReference>
<name>A0A0M6YAN1_9HYPH</name>
<dbReference type="Proteomes" id="UP000048926">
    <property type="component" value="Unassembled WGS sequence"/>
</dbReference>
<dbReference type="Gene3D" id="3.30.70.270">
    <property type="match status" value="1"/>
</dbReference>
<dbReference type="Pfam" id="PF00990">
    <property type="entry name" value="GGDEF"/>
    <property type="match status" value="1"/>
</dbReference>
<organism evidence="6 7">
    <name type="scientific">Roseibium aggregatum</name>
    <dbReference type="NCBI Taxonomy" id="187304"/>
    <lineage>
        <taxon>Bacteria</taxon>
        <taxon>Pseudomonadati</taxon>
        <taxon>Pseudomonadota</taxon>
        <taxon>Alphaproteobacteria</taxon>
        <taxon>Hyphomicrobiales</taxon>
        <taxon>Stappiaceae</taxon>
        <taxon>Roseibium</taxon>
    </lineage>
</organism>
<protein>
    <recommendedName>
        <fullName evidence="1">diguanylate cyclase</fullName>
        <ecNumber evidence="1">2.7.7.65</ecNumber>
    </recommendedName>
</protein>
<dbReference type="GO" id="GO:0007165">
    <property type="term" value="P:signal transduction"/>
    <property type="evidence" value="ECO:0007669"/>
    <property type="project" value="InterPro"/>
</dbReference>
<evidence type="ECO:0000256" key="1">
    <source>
        <dbReference type="ARBA" id="ARBA00012528"/>
    </source>
</evidence>
<evidence type="ECO:0000259" key="4">
    <source>
        <dbReference type="PROSITE" id="PS50885"/>
    </source>
</evidence>
<gene>
    <name evidence="6" type="primary">dosC</name>
    <name evidence="6" type="ORF">LAL4801_04527</name>
</gene>
<dbReference type="AlphaFoldDB" id="A0A0M6YAN1"/>
<proteinExistence type="predicted"/>
<dbReference type="Gene3D" id="3.30.450.20">
    <property type="entry name" value="PAS domain"/>
    <property type="match status" value="1"/>
</dbReference>
<keyword evidence="7" id="KW-1185">Reference proteome</keyword>
<evidence type="ECO:0000313" key="6">
    <source>
        <dbReference type="EMBL" id="CTQ46071.1"/>
    </source>
</evidence>
<evidence type="ECO:0000256" key="2">
    <source>
        <dbReference type="ARBA" id="ARBA00034247"/>
    </source>
</evidence>
<sequence length="585" mass="64263">MIRKPISRITSVLIGLRDGTSLRQQIALLAASLCILSIAVAAFGAALIARGEAIRENRWDLTLIARSMAQRLDQTMFDRYREVRNVADMELLKPVWTRNPDIIRETLDQLQRSLPQYAWIGFASVDGTVVAATKGMLEGASVAERPWFVSGLKGPAVEDVHLAKLLDHLLRTSPDEAPFRFVDVAMPVKDENGKLAGVLGAHMSWSWAEETRRDVLENNLGKEGLDLFVLARDGTVLVGEDAEGTSLSRETAAYDPGNPDMVVAEVETSGLGDYPGLGWKVAVQQPVSVVSARVAALVRNIFLIGFAVACLSALLAWLASRTISQPLLGLVTALDRIGRDEKETTVPRLHGFRELSQVSASVRSLLRRLGTVEESARTARDMLAVLKDEYSRNIRSSEERNRQLGADIRSLRTLAEHDSLSGLLNRRAFQPFAEDAFATFQRHDRLFSVLMIDADHFKTVNDQFGHRAGDDVIRAIGDAIVEEIRSTDKAARFGGEEFVLLLRENDANGAWVLAERIRLRIAALTMDAGVGNISVTVSIGLAEVTADDRDVEDTIARADQALYIAKSSGRNRVCVDYPTPRSQSA</sequence>
<dbReference type="PROSITE" id="PS50885">
    <property type="entry name" value="HAMP"/>
    <property type="match status" value="1"/>
</dbReference>
<dbReference type="SMART" id="SM00267">
    <property type="entry name" value="GGDEF"/>
    <property type="match status" value="1"/>
</dbReference>
<dbReference type="NCBIfam" id="TIGR00254">
    <property type="entry name" value="GGDEF"/>
    <property type="match status" value="1"/>
</dbReference>
<keyword evidence="3" id="KW-0812">Transmembrane</keyword>
<dbReference type="GO" id="GO:0052621">
    <property type="term" value="F:diguanylate cyclase activity"/>
    <property type="evidence" value="ECO:0007669"/>
    <property type="project" value="UniProtKB-EC"/>
</dbReference>
<dbReference type="InterPro" id="IPR003660">
    <property type="entry name" value="HAMP_dom"/>
</dbReference>
<evidence type="ECO:0000313" key="7">
    <source>
        <dbReference type="Proteomes" id="UP000048926"/>
    </source>
</evidence>
<dbReference type="GO" id="GO:0016020">
    <property type="term" value="C:membrane"/>
    <property type="evidence" value="ECO:0007669"/>
    <property type="project" value="InterPro"/>
</dbReference>
<feature type="domain" description="GGDEF" evidence="5">
    <location>
        <begin position="445"/>
        <end position="578"/>
    </location>
</feature>
<dbReference type="STRING" id="187304.B0E33_14260"/>
<dbReference type="InterPro" id="IPR050469">
    <property type="entry name" value="Diguanylate_Cyclase"/>
</dbReference>
<evidence type="ECO:0000259" key="5">
    <source>
        <dbReference type="PROSITE" id="PS50887"/>
    </source>
</evidence>
<dbReference type="PANTHER" id="PTHR45138">
    <property type="entry name" value="REGULATORY COMPONENTS OF SENSORY TRANSDUCTION SYSTEM"/>
    <property type="match status" value="1"/>
</dbReference>
<reference evidence="7" key="1">
    <citation type="submission" date="2015-07" db="EMBL/GenBank/DDBJ databases">
        <authorList>
            <person name="Rodrigo-Torres Lidia"/>
            <person name="Arahal R.David."/>
        </authorList>
    </citation>
    <scope>NUCLEOTIDE SEQUENCE [LARGE SCALE GENOMIC DNA]</scope>
    <source>
        <strain evidence="7">CECT 4801</strain>
    </source>
</reference>
<dbReference type="RefSeq" id="WP_082444704.1">
    <property type="nucleotide sequence ID" value="NZ_CXST01000003.1"/>
</dbReference>
<dbReference type="InterPro" id="IPR029787">
    <property type="entry name" value="Nucleotide_cyclase"/>
</dbReference>
<keyword evidence="3" id="KW-0472">Membrane</keyword>
<keyword evidence="6" id="KW-0548">Nucleotidyltransferase</keyword>
<dbReference type="PANTHER" id="PTHR45138:SF9">
    <property type="entry name" value="DIGUANYLATE CYCLASE DGCM-RELATED"/>
    <property type="match status" value="1"/>
</dbReference>
<dbReference type="InterPro" id="IPR043128">
    <property type="entry name" value="Rev_trsase/Diguanyl_cyclase"/>
</dbReference>
<feature type="transmembrane region" description="Helical" evidence="3">
    <location>
        <begin position="26"/>
        <end position="49"/>
    </location>
</feature>
<feature type="domain" description="HAMP" evidence="4">
    <location>
        <begin position="321"/>
        <end position="374"/>
    </location>
</feature>